<keyword evidence="2" id="KW-1185">Reference proteome</keyword>
<dbReference type="Proteomes" id="UP000314294">
    <property type="component" value="Unassembled WGS sequence"/>
</dbReference>
<protein>
    <submittedName>
        <fullName evidence="1">Uncharacterized protein</fullName>
    </submittedName>
</protein>
<organism evidence="1 2">
    <name type="scientific">Liparis tanakae</name>
    <name type="common">Tanaka's snailfish</name>
    <dbReference type="NCBI Taxonomy" id="230148"/>
    <lineage>
        <taxon>Eukaryota</taxon>
        <taxon>Metazoa</taxon>
        <taxon>Chordata</taxon>
        <taxon>Craniata</taxon>
        <taxon>Vertebrata</taxon>
        <taxon>Euteleostomi</taxon>
        <taxon>Actinopterygii</taxon>
        <taxon>Neopterygii</taxon>
        <taxon>Teleostei</taxon>
        <taxon>Neoteleostei</taxon>
        <taxon>Acanthomorphata</taxon>
        <taxon>Eupercaria</taxon>
        <taxon>Perciformes</taxon>
        <taxon>Cottioidei</taxon>
        <taxon>Cottales</taxon>
        <taxon>Liparidae</taxon>
        <taxon>Liparis</taxon>
    </lineage>
</organism>
<evidence type="ECO:0000313" key="1">
    <source>
        <dbReference type="EMBL" id="TNN30410.1"/>
    </source>
</evidence>
<dbReference type="EMBL" id="SRLO01004513">
    <property type="protein sequence ID" value="TNN30410.1"/>
    <property type="molecule type" value="Genomic_DNA"/>
</dbReference>
<comment type="caution">
    <text evidence="1">The sequence shown here is derived from an EMBL/GenBank/DDBJ whole genome shotgun (WGS) entry which is preliminary data.</text>
</comment>
<proteinExistence type="predicted"/>
<accession>A0A4Z2EP98</accession>
<gene>
    <name evidence="1" type="ORF">EYF80_059438</name>
</gene>
<dbReference type="AlphaFoldDB" id="A0A4Z2EP98"/>
<reference evidence="1 2" key="1">
    <citation type="submission" date="2019-03" db="EMBL/GenBank/DDBJ databases">
        <title>First draft genome of Liparis tanakae, snailfish: a comprehensive survey of snailfish specific genes.</title>
        <authorList>
            <person name="Kim W."/>
            <person name="Song I."/>
            <person name="Jeong J.-H."/>
            <person name="Kim D."/>
            <person name="Kim S."/>
            <person name="Ryu S."/>
            <person name="Song J.Y."/>
            <person name="Lee S.K."/>
        </authorList>
    </citation>
    <scope>NUCLEOTIDE SEQUENCE [LARGE SCALE GENOMIC DNA]</scope>
    <source>
        <tissue evidence="1">Muscle</tissue>
    </source>
</reference>
<name>A0A4Z2EP98_9TELE</name>
<sequence length="116" mass="13929">MKTKTKSRAVNPTAGHDLKLLTFNFFENKPEKYYLKRHYVFNVWLSSHIWLFRLESSQLIAARFLDERQRVSFRPGPVFSTAAYSKLKYFLFLNRKYRAGPNILHYIQQFSGHRPR</sequence>
<evidence type="ECO:0000313" key="2">
    <source>
        <dbReference type="Proteomes" id="UP000314294"/>
    </source>
</evidence>